<protein>
    <submittedName>
        <fullName evidence="2">Abi-alpha protein</fullName>
    </submittedName>
</protein>
<dbReference type="OrthoDB" id="869451at2"/>
<dbReference type="Gene3D" id="3.30.950.30">
    <property type="entry name" value="Schlafen, AAA domain"/>
    <property type="match status" value="1"/>
</dbReference>
<evidence type="ECO:0000259" key="1">
    <source>
        <dbReference type="Pfam" id="PF04326"/>
    </source>
</evidence>
<dbReference type="InterPro" id="IPR007421">
    <property type="entry name" value="Schlafen_AlbA_2_dom"/>
</dbReference>
<accession>A0A380JEH2</accession>
<sequence>MTSSTAVLDYLKLPEDEYHDFKQRWHNDNSELVRDILNFVNTIHHDDCYIFFGVADDGTIIGVNEDINRKDSETLTDLLHKLYLSTNSQIKVEVDTQLIEDKEIDILTIFNTNLVPIYPTKEYKPKGTKGLSAGLVYSRNGAINTPRNESTSFEKLNSLFKKYNKMDTSIQERYKQVLTDNKNWSYIENDEGTFFIYNLNPDFYMRFYVDTQNRYQVEAYSLNQMDCKISWYILEIRYRHLTIFERLLNFLDGGRVLIPSPNLTSFESWDRGGSYYYIFKDSLDYLLLTFLAVVFPMINSYSLQRFKESIVILENKEVQKRLHAKVNSIYSLQQIQELTTASDVDSYYEQHIAGKISDISISEMSHMLRQKKITDLLNHTLTEKFNKSLDN</sequence>
<feature type="domain" description="Schlafen AlbA-2" evidence="1">
    <location>
        <begin position="15"/>
        <end position="145"/>
    </location>
</feature>
<dbReference type="RefSeq" id="WP_115325059.1">
    <property type="nucleotide sequence ID" value="NZ_UHFA01000002.1"/>
</dbReference>
<gene>
    <name evidence="2" type="ORF">NCTC11391_01440</name>
</gene>
<organism evidence="2 3">
    <name type="scientific">Streptococcus downei MFe28</name>
    <dbReference type="NCBI Taxonomy" id="764290"/>
    <lineage>
        <taxon>Bacteria</taxon>
        <taxon>Bacillati</taxon>
        <taxon>Bacillota</taxon>
        <taxon>Bacilli</taxon>
        <taxon>Lactobacillales</taxon>
        <taxon>Streptococcaceae</taxon>
        <taxon>Streptococcus</taxon>
    </lineage>
</organism>
<dbReference type="InterPro" id="IPR038461">
    <property type="entry name" value="Schlafen_AlbA_2_dom_sf"/>
</dbReference>
<reference evidence="2 3" key="1">
    <citation type="submission" date="2018-06" db="EMBL/GenBank/DDBJ databases">
        <authorList>
            <consortium name="Pathogen Informatics"/>
            <person name="Doyle S."/>
        </authorList>
    </citation>
    <scope>NUCLEOTIDE SEQUENCE [LARGE SCALE GENOMIC DNA]</scope>
    <source>
        <strain evidence="3">NCTC 11391</strain>
    </source>
</reference>
<dbReference type="AlphaFoldDB" id="A0A380JEH2"/>
<dbReference type="Proteomes" id="UP000254082">
    <property type="component" value="Unassembled WGS sequence"/>
</dbReference>
<dbReference type="EMBL" id="UHFA01000002">
    <property type="protein sequence ID" value="SUN36393.1"/>
    <property type="molecule type" value="Genomic_DNA"/>
</dbReference>
<keyword evidence="3" id="KW-1185">Reference proteome</keyword>
<evidence type="ECO:0000313" key="2">
    <source>
        <dbReference type="EMBL" id="SUN36393.1"/>
    </source>
</evidence>
<evidence type="ECO:0000313" key="3">
    <source>
        <dbReference type="Proteomes" id="UP000254082"/>
    </source>
</evidence>
<name>A0A380JEH2_STRDO</name>
<dbReference type="Pfam" id="PF04326">
    <property type="entry name" value="SLFN_AlbA_2"/>
    <property type="match status" value="1"/>
</dbReference>
<proteinExistence type="predicted"/>